<feature type="domain" description="Glycoside hydrolase family 5" evidence="3">
    <location>
        <begin position="58"/>
        <end position="371"/>
    </location>
</feature>
<keyword evidence="5" id="KW-1185">Reference proteome</keyword>
<dbReference type="GO" id="GO:0000272">
    <property type="term" value="P:polysaccharide catabolic process"/>
    <property type="evidence" value="ECO:0007669"/>
    <property type="project" value="InterPro"/>
</dbReference>
<keyword evidence="1" id="KW-0378">Hydrolase</keyword>
<proteinExistence type="predicted"/>
<protein>
    <recommendedName>
        <fullName evidence="3">Glycoside hydrolase family 5 domain-containing protein</fullName>
    </recommendedName>
</protein>
<evidence type="ECO:0000256" key="2">
    <source>
        <dbReference type="SAM" id="SignalP"/>
    </source>
</evidence>
<feature type="signal peptide" evidence="2">
    <location>
        <begin position="1"/>
        <end position="15"/>
    </location>
</feature>
<dbReference type="PANTHER" id="PTHR31308">
    <property type="match status" value="1"/>
</dbReference>
<comment type="caution">
    <text evidence="4">The sequence shown here is derived from an EMBL/GenBank/DDBJ whole genome shotgun (WGS) entry which is preliminary data.</text>
</comment>
<dbReference type="Pfam" id="PF00150">
    <property type="entry name" value="Cellulase"/>
    <property type="match status" value="1"/>
</dbReference>
<dbReference type="OMA" id="NQYYSET"/>
<dbReference type="PANTHER" id="PTHR31308:SF3">
    <property type="entry name" value="ENDOGLYCOCERAMIDASE"/>
    <property type="match status" value="1"/>
</dbReference>
<dbReference type="InterPro" id="IPR052066">
    <property type="entry name" value="Glycosphingolipid_Hydrolases"/>
</dbReference>
<dbReference type="Proteomes" id="UP000688137">
    <property type="component" value="Unassembled WGS sequence"/>
</dbReference>
<name>A0A8S1NH82_PARPR</name>
<organism evidence="4 5">
    <name type="scientific">Paramecium primaurelia</name>
    <dbReference type="NCBI Taxonomy" id="5886"/>
    <lineage>
        <taxon>Eukaryota</taxon>
        <taxon>Sar</taxon>
        <taxon>Alveolata</taxon>
        <taxon>Ciliophora</taxon>
        <taxon>Intramacronucleata</taxon>
        <taxon>Oligohymenophorea</taxon>
        <taxon>Peniculida</taxon>
        <taxon>Parameciidae</taxon>
        <taxon>Paramecium</taxon>
    </lineage>
</organism>
<dbReference type="GO" id="GO:0004553">
    <property type="term" value="F:hydrolase activity, hydrolyzing O-glycosyl compounds"/>
    <property type="evidence" value="ECO:0007669"/>
    <property type="project" value="InterPro"/>
</dbReference>
<evidence type="ECO:0000313" key="5">
    <source>
        <dbReference type="Proteomes" id="UP000688137"/>
    </source>
</evidence>
<evidence type="ECO:0000256" key="1">
    <source>
        <dbReference type="ARBA" id="ARBA00022801"/>
    </source>
</evidence>
<feature type="chain" id="PRO_5035918120" description="Glycoside hydrolase family 5 domain-containing protein" evidence="2">
    <location>
        <begin position="16"/>
        <end position="483"/>
    </location>
</feature>
<reference evidence="4" key="1">
    <citation type="submission" date="2021-01" db="EMBL/GenBank/DDBJ databases">
        <authorList>
            <consortium name="Genoscope - CEA"/>
            <person name="William W."/>
        </authorList>
    </citation>
    <scope>NUCLEOTIDE SEQUENCE</scope>
</reference>
<sequence length="483" mass="57006">MQIYQTLILIISVFASPITLNERRYFEDQNGAIRIFHGFNVVYKQAPYLPKTEGFDYMESFSEEDCQILSKNGFNVIRLHVSFEGAMPKRGVVDEEYLDKILMIVRMAAKYNIYVILDAHQDLFNRQFCGNGFPDWAIQKTDFPFPKTMQMRFDSKGYPILDDCYQEKFILFYSTNDIGRNFEMLYSNTNGLADYYGQFWERVAEKHKNEWNVIGYEIMNEPAPGNFQNSMVDYIWPGHANKKYLIPFYKLIHNYIRKVDKEKIIFFESDFLDVLGAGFDQNIGGQEYENKEVFSYHVYCGIEKISSLICNRIHQLMYYLKMRNVNDLKIGGFLTEFGAVGDDQKSKDILDFILDKADSYQQSWTYWQYKGYNDHTTMSTMYEEGLFYEDGSFQQLKLSALKRPYAYQICTDSIETNQYYSETREFFLSFKTKVGCQTKIFIPNEINSSQVFDYKCQNCQLLLIEEQHYEVVGEGNIELYFQL</sequence>
<accession>A0A8S1NH82</accession>
<evidence type="ECO:0000259" key="3">
    <source>
        <dbReference type="Pfam" id="PF00150"/>
    </source>
</evidence>
<evidence type="ECO:0000313" key="4">
    <source>
        <dbReference type="EMBL" id="CAD8091870.1"/>
    </source>
</evidence>
<dbReference type="EMBL" id="CAJJDM010000092">
    <property type="protein sequence ID" value="CAD8091870.1"/>
    <property type="molecule type" value="Genomic_DNA"/>
</dbReference>
<dbReference type="AlphaFoldDB" id="A0A8S1NH82"/>
<keyword evidence="2" id="KW-0732">Signal</keyword>
<gene>
    <name evidence="4" type="ORF">PPRIM_AZ9-3.1.T0890102</name>
</gene>
<dbReference type="InterPro" id="IPR001547">
    <property type="entry name" value="Glyco_hydro_5"/>
</dbReference>